<dbReference type="GeneID" id="49786077"/>
<dbReference type="PROSITE" id="PS51000">
    <property type="entry name" value="HTH_DEOR_2"/>
    <property type="match status" value="1"/>
</dbReference>
<dbReference type="KEGG" id="ypa:YPA_1320"/>
<name>A0A0E1NMT0_YERPA</name>
<evidence type="ECO:0000259" key="4">
    <source>
        <dbReference type="PROSITE" id="PS51000"/>
    </source>
</evidence>
<feature type="domain" description="HTH deoR-type" evidence="4">
    <location>
        <begin position="3"/>
        <end position="58"/>
    </location>
</feature>
<dbReference type="InterPro" id="IPR036388">
    <property type="entry name" value="WH-like_DNA-bd_sf"/>
</dbReference>
<dbReference type="AlphaFoldDB" id="A0A0E1NMT0"/>
<sequence length="256" mass="27912">MIPIERHQKILALVAERGVVSIAELTERLGVSHMTIRRDVQKLEEQGAVLSVSGGVRSTQRLAIEPSHQDKTMMFSRQKQAIGTSAALHIPRNSCIYLDAGTTTLALARQLEDRDDLLVVTNDFVIANFLIESSQCRMIHSGGTLCRKNRSCIGEAAAHSLRNLSIDIAFISASCWGLRGISTPDEDKVPVKRAISEASSKRVLLADASKYGKVATYLALPLTAFDVVITDNSLSSTVYEELAEKALELIIASPPR</sequence>
<dbReference type="SUPFAM" id="SSF46785">
    <property type="entry name" value="Winged helix' DNA-binding domain"/>
    <property type="match status" value="1"/>
</dbReference>
<evidence type="ECO:0000256" key="2">
    <source>
        <dbReference type="ARBA" id="ARBA00023125"/>
    </source>
</evidence>
<dbReference type="InterPro" id="IPR014036">
    <property type="entry name" value="DeoR-like_C"/>
</dbReference>
<reference evidence="5 6" key="1">
    <citation type="journal article" date="2006" name="J. Bacteriol.">
        <title>Complete genome sequence of Yersinia pestis strains Antiqua and Nepal516: evidence of gene reduction in an emerging pathogen.</title>
        <authorList>
            <person name="Chain P.S."/>
            <person name="Hu P."/>
            <person name="Malfatti S.A."/>
            <person name="Radnedge L."/>
            <person name="Larimer F."/>
            <person name="Vergez L.M."/>
            <person name="Worsham P."/>
            <person name="Chu M.C."/>
            <person name="Andersen G.L."/>
        </authorList>
    </citation>
    <scope>NUCLEOTIDE SEQUENCE [LARGE SCALE GENOMIC DNA]</scope>
    <source>
        <strain evidence="5 6">Antiqua</strain>
    </source>
</reference>
<organism evidence="5 6">
    <name type="scientific">Yersinia pestis bv. Antiqua (strain Antiqua)</name>
    <dbReference type="NCBI Taxonomy" id="360102"/>
    <lineage>
        <taxon>Bacteria</taxon>
        <taxon>Pseudomonadati</taxon>
        <taxon>Pseudomonadota</taxon>
        <taxon>Gammaproteobacteria</taxon>
        <taxon>Enterobacterales</taxon>
        <taxon>Yersiniaceae</taxon>
        <taxon>Yersinia</taxon>
    </lineage>
</organism>
<dbReference type="GO" id="GO:0003677">
    <property type="term" value="F:DNA binding"/>
    <property type="evidence" value="ECO:0007669"/>
    <property type="project" value="UniProtKB-KW"/>
</dbReference>
<dbReference type="PANTHER" id="PTHR30363:SF58">
    <property type="entry name" value="REGULATORY PROTEIN, DEOR FAMILY"/>
    <property type="match status" value="1"/>
</dbReference>
<dbReference type="SMART" id="SM01134">
    <property type="entry name" value="DeoRC"/>
    <property type="match status" value="1"/>
</dbReference>
<dbReference type="Gene3D" id="1.10.10.10">
    <property type="entry name" value="Winged helix-like DNA-binding domain superfamily/Winged helix DNA-binding domain"/>
    <property type="match status" value="1"/>
</dbReference>
<dbReference type="SMART" id="SM00420">
    <property type="entry name" value="HTH_DEOR"/>
    <property type="match status" value="1"/>
</dbReference>
<dbReference type="NCBIfam" id="NF040890">
    <property type="entry name" value="trans_reg_YgbI"/>
    <property type="match status" value="1"/>
</dbReference>
<dbReference type="Pfam" id="PF08220">
    <property type="entry name" value="HTH_DeoR"/>
    <property type="match status" value="1"/>
</dbReference>
<proteinExistence type="predicted"/>
<accession>A0A0E1NMT0</accession>
<dbReference type="Pfam" id="PF00455">
    <property type="entry name" value="DeoRC"/>
    <property type="match status" value="1"/>
</dbReference>
<dbReference type="RefSeq" id="WP_002212058.1">
    <property type="nucleotide sequence ID" value="NC_008150.1"/>
</dbReference>
<dbReference type="PATRIC" id="fig|360102.15.peg.4421"/>
<evidence type="ECO:0000256" key="1">
    <source>
        <dbReference type="ARBA" id="ARBA00023015"/>
    </source>
</evidence>
<evidence type="ECO:0000313" key="5">
    <source>
        <dbReference type="EMBL" id="ABG13287.1"/>
    </source>
</evidence>
<gene>
    <name evidence="5" type="ordered locus">YPA_1320</name>
</gene>
<dbReference type="PRINTS" id="PR00037">
    <property type="entry name" value="HTHLACR"/>
</dbReference>
<dbReference type="EMBL" id="CP000308">
    <property type="protein sequence ID" value="ABG13287.1"/>
    <property type="molecule type" value="Genomic_DNA"/>
</dbReference>
<dbReference type="PANTHER" id="PTHR30363">
    <property type="entry name" value="HTH-TYPE TRANSCRIPTIONAL REGULATOR SRLR-RELATED"/>
    <property type="match status" value="1"/>
</dbReference>
<dbReference type="HOGENOM" id="CLU_060699_0_1_6"/>
<evidence type="ECO:0000256" key="3">
    <source>
        <dbReference type="ARBA" id="ARBA00023163"/>
    </source>
</evidence>
<dbReference type="PROSITE" id="PS00894">
    <property type="entry name" value="HTH_DEOR_1"/>
    <property type="match status" value="1"/>
</dbReference>
<dbReference type="Gene3D" id="3.40.50.1360">
    <property type="match status" value="1"/>
</dbReference>
<keyword evidence="2" id="KW-0238">DNA-binding</keyword>
<dbReference type="InterPro" id="IPR018356">
    <property type="entry name" value="Tscrpt_reg_HTH_DeoR_CS"/>
</dbReference>
<dbReference type="InterPro" id="IPR053533">
    <property type="entry name" value="HTH-type_regulator_YgbI-like"/>
</dbReference>
<protein>
    <submittedName>
        <fullName evidence="5">DeoR-family transcriptional regulatory protein</fullName>
    </submittedName>
</protein>
<keyword evidence="1" id="KW-0805">Transcription regulation</keyword>
<dbReference type="Proteomes" id="UP000001971">
    <property type="component" value="Chromosome"/>
</dbReference>
<dbReference type="InterPro" id="IPR050313">
    <property type="entry name" value="Carb_Metab_HTH_regulators"/>
</dbReference>
<dbReference type="GO" id="GO:0003700">
    <property type="term" value="F:DNA-binding transcription factor activity"/>
    <property type="evidence" value="ECO:0007669"/>
    <property type="project" value="InterPro"/>
</dbReference>
<evidence type="ECO:0000313" key="6">
    <source>
        <dbReference type="Proteomes" id="UP000001971"/>
    </source>
</evidence>
<dbReference type="InterPro" id="IPR037171">
    <property type="entry name" value="NagB/RpiA_transferase-like"/>
</dbReference>
<dbReference type="InterPro" id="IPR036390">
    <property type="entry name" value="WH_DNA-bd_sf"/>
</dbReference>
<dbReference type="InterPro" id="IPR001034">
    <property type="entry name" value="DeoR_HTH"/>
</dbReference>
<dbReference type="SUPFAM" id="SSF100950">
    <property type="entry name" value="NagB/RpiA/CoA transferase-like"/>
    <property type="match status" value="1"/>
</dbReference>
<keyword evidence="3" id="KW-0804">Transcription</keyword>